<evidence type="ECO:0000313" key="4">
    <source>
        <dbReference type="Proteomes" id="UP001153620"/>
    </source>
</evidence>
<gene>
    <name evidence="3" type="ORF">CHIRRI_LOCUS912</name>
</gene>
<dbReference type="EMBL" id="OU895877">
    <property type="protein sequence ID" value="CAG9797926.1"/>
    <property type="molecule type" value="Genomic_DNA"/>
</dbReference>
<dbReference type="Proteomes" id="UP001153620">
    <property type="component" value="Chromosome 1"/>
</dbReference>
<organism evidence="3 4">
    <name type="scientific">Chironomus riparius</name>
    <dbReference type="NCBI Taxonomy" id="315576"/>
    <lineage>
        <taxon>Eukaryota</taxon>
        <taxon>Metazoa</taxon>
        <taxon>Ecdysozoa</taxon>
        <taxon>Arthropoda</taxon>
        <taxon>Hexapoda</taxon>
        <taxon>Insecta</taxon>
        <taxon>Pterygota</taxon>
        <taxon>Neoptera</taxon>
        <taxon>Endopterygota</taxon>
        <taxon>Diptera</taxon>
        <taxon>Nematocera</taxon>
        <taxon>Chironomoidea</taxon>
        <taxon>Chironomidae</taxon>
        <taxon>Chironominae</taxon>
        <taxon>Chironomus</taxon>
    </lineage>
</organism>
<name>A0A9N9RJ91_9DIPT</name>
<reference evidence="3" key="1">
    <citation type="submission" date="2022-01" db="EMBL/GenBank/DDBJ databases">
        <authorList>
            <person name="King R."/>
        </authorList>
    </citation>
    <scope>NUCLEOTIDE SEQUENCE</scope>
</reference>
<accession>A0A9N9RJ91</accession>
<evidence type="ECO:0000313" key="3">
    <source>
        <dbReference type="EMBL" id="CAG9797926.1"/>
    </source>
</evidence>
<keyword evidence="1" id="KW-0175">Coiled coil</keyword>
<dbReference type="SUPFAM" id="SSF54695">
    <property type="entry name" value="POZ domain"/>
    <property type="match status" value="1"/>
</dbReference>
<dbReference type="SMART" id="SM00225">
    <property type="entry name" value="BTB"/>
    <property type="match status" value="1"/>
</dbReference>
<dbReference type="InterPro" id="IPR000210">
    <property type="entry name" value="BTB/POZ_dom"/>
</dbReference>
<dbReference type="OrthoDB" id="7786196at2759"/>
<dbReference type="Gene3D" id="3.80.10.10">
    <property type="entry name" value="Ribonuclease Inhibitor"/>
    <property type="match status" value="1"/>
</dbReference>
<dbReference type="PANTHER" id="PTHR24413">
    <property type="entry name" value="SPECKLE-TYPE POZ PROTEIN"/>
    <property type="match status" value="1"/>
</dbReference>
<dbReference type="PROSITE" id="PS50097">
    <property type="entry name" value="BTB"/>
    <property type="match status" value="1"/>
</dbReference>
<dbReference type="Pfam" id="PF00651">
    <property type="entry name" value="BTB"/>
    <property type="match status" value="1"/>
</dbReference>
<feature type="coiled-coil region" evidence="1">
    <location>
        <begin position="178"/>
        <end position="272"/>
    </location>
</feature>
<protein>
    <recommendedName>
        <fullName evidence="2">BTB domain-containing protein</fullName>
    </recommendedName>
</protein>
<keyword evidence="4" id="KW-1185">Reference proteome</keyword>
<dbReference type="SUPFAM" id="SSF52058">
    <property type="entry name" value="L domain-like"/>
    <property type="match status" value="1"/>
</dbReference>
<evidence type="ECO:0000256" key="1">
    <source>
        <dbReference type="SAM" id="Coils"/>
    </source>
</evidence>
<sequence length="454" mass="53828">MESKKIETICKFDFITFKGEEYYRCLIKNQPLHKQLNGQHVDGKSCRDVTFLEFDNCEMEDFKGLSNVFPNLKVLDIKRWSAEEICKEQIEEFKNLEIFHCKWSDIKLLRGDLFEGFNQLKRIDFWHNELEVIQPTILDGLTKLEFVNFGRPDNIFQFSIYEGNHTTGTLEEFKKQLHDNFEDTLREEFRQINDQRKELEEELEQEKLKITELTKKLAQLEQEKLEQAEMIENLQKDNEKLIQENHQLIELELNLKEKLEQEKKINEEFTQRLEKGILSDVIGLIQDESARDFNIIIKDHEFPVHKCILQARSPTLAEILRNNPEAQNINLTDIDEDVFEKIFQFLYADELPSDNEVDYLKLFRAAGVLKIEDLKNFAGVKACNSIRKENAVEVLKLSSKYEHEELKNCAFDQIKKFYPKIKFDNNWIRDTKKILGAIEKKRASRIPVRISLRK</sequence>
<dbReference type="Gene3D" id="3.30.710.10">
    <property type="entry name" value="Potassium Channel Kv1.1, Chain A"/>
    <property type="match status" value="1"/>
</dbReference>
<dbReference type="InterPro" id="IPR011333">
    <property type="entry name" value="SKP1/BTB/POZ_sf"/>
</dbReference>
<evidence type="ECO:0000259" key="2">
    <source>
        <dbReference type="PROSITE" id="PS50097"/>
    </source>
</evidence>
<dbReference type="InterPro" id="IPR032675">
    <property type="entry name" value="LRR_dom_sf"/>
</dbReference>
<reference evidence="3" key="2">
    <citation type="submission" date="2022-10" db="EMBL/GenBank/DDBJ databases">
        <authorList>
            <consortium name="ENA_rothamsted_submissions"/>
            <consortium name="culmorum"/>
            <person name="King R."/>
        </authorList>
    </citation>
    <scope>NUCLEOTIDE SEQUENCE</scope>
</reference>
<feature type="domain" description="BTB" evidence="2">
    <location>
        <begin position="291"/>
        <end position="355"/>
    </location>
</feature>
<proteinExistence type="predicted"/>
<dbReference type="AlphaFoldDB" id="A0A9N9RJ91"/>
<dbReference type="CDD" id="cd18186">
    <property type="entry name" value="BTB_POZ_ZBTB_KLHL-like"/>
    <property type="match status" value="1"/>
</dbReference>